<proteinExistence type="predicted"/>
<dbReference type="EMBL" id="JAAIUW010000012">
    <property type="protein sequence ID" value="KAF7807314.1"/>
    <property type="molecule type" value="Genomic_DNA"/>
</dbReference>
<sequence length="90" mass="9933">MCTGKKLVVARIEAQRGITASNANVTESSALVVKTSEQQKYNSSGKSSNVPIKKDVKKSERYCNHGISVLLILSINENPLYKFQGFQEKT</sequence>
<keyword evidence="2" id="KW-1185">Reference proteome</keyword>
<reference evidence="1" key="1">
    <citation type="submission" date="2020-09" db="EMBL/GenBank/DDBJ databases">
        <title>Genome-Enabled Discovery of Anthraquinone Biosynthesis in Senna tora.</title>
        <authorList>
            <person name="Kang S.-H."/>
            <person name="Pandey R.P."/>
            <person name="Lee C.-M."/>
            <person name="Sim J.-S."/>
            <person name="Jeong J.-T."/>
            <person name="Choi B.-S."/>
            <person name="Jung M."/>
            <person name="Ginzburg D."/>
            <person name="Zhao K."/>
            <person name="Won S.Y."/>
            <person name="Oh T.-J."/>
            <person name="Yu Y."/>
            <person name="Kim N.-H."/>
            <person name="Lee O.R."/>
            <person name="Lee T.-H."/>
            <person name="Bashyal P."/>
            <person name="Kim T.-S."/>
            <person name="Lee W.-H."/>
            <person name="Kawkins C."/>
            <person name="Kim C.-K."/>
            <person name="Kim J.S."/>
            <person name="Ahn B.O."/>
            <person name="Rhee S.Y."/>
            <person name="Sohng J.K."/>
        </authorList>
    </citation>
    <scope>NUCLEOTIDE SEQUENCE</scope>
    <source>
        <tissue evidence="1">Leaf</tissue>
    </source>
</reference>
<protein>
    <submittedName>
        <fullName evidence="1">Uncharacterized protein</fullName>
    </submittedName>
</protein>
<dbReference type="AlphaFoldDB" id="A0A834T1D8"/>
<evidence type="ECO:0000313" key="2">
    <source>
        <dbReference type="Proteomes" id="UP000634136"/>
    </source>
</evidence>
<name>A0A834T1D8_9FABA</name>
<organism evidence="1 2">
    <name type="scientific">Senna tora</name>
    <dbReference type="NCBI Taxonomy" id="362788"/>
    <lineage>
        <taxon>Eukaryota</taxon>
        <taxon>Viridiplantae</taxon>
        <taxon>Streptophyta</taxon>
        <taxon>Embryophyta</taxon>
        <taxon>Tracheophyta</taxon>
        <taxon>Spermatophyta</taxon>
        <taxon>Magnoliopsida</taxon>
        <taxon>eudicotyledons</taxon>
        <taxon>Gunneridae</taxon>
        <taxon>Pentapetalae</taxon>
        <taxon>rosids</taxon>
        <taxon>fabids</taxon>
        <taxon>Fabales</taxon>
        <taxon>Fabaceae</taxon>
        <taxon>Caesalpinioideae</taxon>
        <taxon>Cassia clade</taxon>
        <taxon>Senna</taxon>
    </lineage>
</organism>
<accession>A0A834T1D8</accession>
<gene>
    <name evidence="1" type="ORF">G2W53_039475</name>
</gene>
<dbReference type="Proteomes" id="UP000634136">
    <property type="component" value="Unassembled WGS sequence"/>
</dbReference>
<evidence type="ECO:0000313" key="1">
    <source>
        <dbReference type="EMBL" id="KAF7807314.1"/>
    </source>
</evidence>
<comment type="caution">
    <text evidence="1">The sequence shown here is derived from an EMBL/GenBank/DDBJ whole genome shotgun (WGS) entry which is preliminary data.</text>
</comment>